<accession>A0A9X2T1N3</accession>
<proteinExistence type="predicted"/>
<evidence type="ECO:0000256" key="1">
    <source>
        <dbReference type="SAM" id="Phobius"/>
    </source>
</evidence>
<evidence type="ECO:0000313" key="2">
    <source>
        <dbReference type="EMBL" id="MCR9016923.1"/>
    </source>
</evidence>
<keyword evidence="1" id="KW-0472">Membrane</keyword>
<dbReference type="RefSeq" id="WP_258424769.1">
    <property type="nucleotide sequence ID" value="NZ_JANSUY010000021.1"/>
</dbReference>
<comment type="caution">
    <text evidence="2">The sequence shown here is derived from an EMBL/GenBank/DDBJ whole genome shotgun (WGS) entry which is preliminary data.</text>
</comment>
<gene>
    <name evidence="2" type="ORF">NU887_17955</name>
</gene>
<keyword evidence="1" id="KW-1133">Transmembrane helix</keyword>
<dbReference type="EMBL" id="JANSUY010000021">
    <property type="protein sequence ID" value="MCR9016923.1"/>
    <property type="molecule type" value="Genomic_DNA"/>
</dbReference>
<name>A0A9X2T1N3_9BACT</name>
<keyword evidence="1" id="KW-0812">Transmembrane</keyword>
<organism evidence="2 3">
    <name type="scientific">Aquiflexum gelatinilyticum</name>
    <dbReference type="NCBI Taxonomy" id="2961943"/>
    <lineage>
        <taxon>Bacteria</taxon>
        <taxon>Pseudomonadati</taxon>
        <taxon>Bacteroidota</taxon>
        <taxon>Cytophagia</taxon>
        <taxon>Cytophagales</taxon>
        <taxon>Cyclobacteriaceae</taxon>
        <taxon>Aquiflexum</taxon>
    </lineage>
</organism>
<reference evidence="2" key="1">
    <citation type="submission" date="2022-08" db="EMBL/GenBank/DDBJ databases">
        <authorList>
            <person name="Zhang D."/>
        </authorList>
    </citation>
    <scope>NUCLEOTIDE SEQUENCE</scope>
    <source>
        <strain evidence="2">XJ19-11</strain>
    </source>
</reference>
<sequence length="198" mass="23112">MAKNNKDTLSPELIRLLKIFGIGSLVFVLVMSFFNEKRANNSGKEPSPMRMTDSERIYFKNVRSAYYDIENRRDAKMTVYRHGKRAKNPEEPTLVFSIILNQVNDEAYIFLEPNFEDLPIRIKWLGPEKNQEGEITFKGGDKFAHFEFAQKITPLLLDNAIFEILVNESWIPLWEDEKEKNAVMVTIEDYQKLIGKTK</sequence>
<dbReference type="Proteomes" id="UP001142175">
    <property type="component" value="Unassembled WGS sequence"/>
</dbReference>
<keyword evidence="3" id="KW-1185">Reference proteome</keyword>
<feature type="transmembrane region" description="Helical" evidence="1">
    <location>
        <begin position="13"/>
        <end position="34"/>
    </location>
</feature>
<evidence type="ECO:0000313" key="3">
    <source>
        <dbReference type="Proteomes" id="UP001142175"/>
    </source>
</evidence>
<protein>
    <submittedName>
        <fullName evidence="2">Uncharacterized protein</fullName>
    </submittedName>
</protein>
<dbReference type="AlphaFoldDB" id="A0A9X2T1N3"/>